<comment type="similarity">
    <text evidence="2">Belongs to the KIF-binding protein family.</text>
</comment>
<reference evidence="6" key="2">
    <citation type="submission" date="2015-06" db="UniProtKB">
        <authorList>
            <consortium name="EnsemblProtists"/>
        </authorList>
    </citation>
    <scope>IDENTIFICATION</scope>
    <source>
        <strain evidence="6">Emoy2</strain>
    </source>
</reference>
<evidence type="ECO:0000256" key="5">
    <source>
        <dbReference type="ARBA" id="ARBA00023212"/>
    </source>
</evidence>
<dbReference type="HOGENOM" id="CLU_028944_0_0_1"/>
<dbReference type="AlphaFoldDB" id="M4BNR0"/>
<dbReference type="EnsemblProtists" id="HpaT808048">
    <property type="protein sequence ID" value="HpaP808048"/>
    <property type="gene ID" value="HpaG808048"/>
</dbReference>
<evidence type="ECO:0000313" key="7">
    <source>
        <dbReference type="Proteomes" id="UP000011713"/>
    </source>
</evidence>
<dbReference type="InterPro" id="IPR022083">
    <property type="entry name" value="KBP"/>
</dbReference>
<comment type="subcellular location">
    <subcellularLocation>
        <location evidence="1">Cytoplasm</location>
        <location evidence="1">Cytoskeleton</location>
    </subcellularLocation>
</comment>
<keyword evidence="7" id="KW-1185">Reference proteome</keyword>
<dbReference type="EMBL" id="JH598467">
    <property type="status" value="NOT_ANNOTATED_CDS"/>
    <property type="molecule type" value="Genomic_DNA"/>
</dbReference>
<keyword evidence="5" id="KW-0206">Cytoskeleton</keyword>
<proteinExistence type="inferred from homology"/>
<accession>M4BNR0</accession>
<dbReference type="STRING" id="559515.M4BNR0"/>
<dbReference type="VEuPathDB" id="FungiDB:HpaG808048"/>
<dbReference type="eggNOG" id="ENOG502QPZT">
    <property type="taxonomic scope" value="Eukaryota"/>
</dbReference>
<protein>
    <recommendedName>
        <fullName evidence="3">KIF-binding protein</fullName>
    </recommendedName>
</protein>
<organism evidence="6 7">
    <name type="scientific">Hyaloperonospora arabidopsidis (strain Emoy2)</name>
    <name type="common">Downy mildew agent</name>
    <name type="synonym">Peronospora arabidopsidis</name>
    <dbReference type="NCBI Taxonomy" id="559515"/>
    <lineage>
        <taxon>Eukaryota</taxon>
        <taxon>Sar</taxon>
        <taxon>Stramenopiles</taxon>
        <taxon>Oomycota</taxon>
        <taxon>Peronosporomycetes</taxon>
        <taxon>Peronosporales</taxon>
        <taxon>Peronosporaceae</taxon>
        <taxon>Hyaloperonospora</taxon>
    </lineage>
</organism>
<dbReference type="InParanoid" id="M4BNR0"/>
<dbReference type="OMA" id="TIMSECA"/>
<reference evidence="7" key="1">
    <citation type="journal article" date="2010" name="Science">
        <title>Signatures of adaptation to obligate biotrophy in the Hyaloperonospora arabidopsidis genome.</title>
        <authorList>
            <person name="Baxter L."/>
            <person name="Tripathy S."/>
            <person name="Ishaque N."/>
            <person name="Boot N."/>
            <person name="Cabral A."/>
            <person name="Kemen E."/>
            <person name="Thines M."/>
            <person name="Ah-Fong A."/>
            <person name="Anderson R."/>
            <person name="Badejoko W."/>
            <person name="Bittner-Eddy P."/>
            <person name="Boore J.L."/>
            <person name="Chibucos M.C."/>
            <person name="Coates M."/>
            <person name="Dehal P."/>
            <person name="Delehaunty K."/>
            <person name="Dong S."/>
            <person name="Downton P."/>
            <person name="Dumas B."/>
            <person name="Fabro G."/>
            <person name="Fronick C."/>
            <person name="Fuerstenberg S.I."/>
            <person name="Fulton L."/>
            <person name="Gaulin E."/>
            <person name="Govers F."/>
            <person name="Hughes L."/>
            <person name="Humphray S."/>
            <person name="Jiang R.H."/>
            <person name="Judelson H."/>
            <person name="Kamoun S."/>
            <person name="Kyung K."/>
            <person name="Meijer H."/>
            <person name="Minx P."/>
            <person name="Morris P."/>
            <person name="Nelson J."/>
            <person name="Phuntumart V."/>
            <person name="Qutob D."/>
            <person name="Rehmany A."/>
            <person name="Rougon-Cardoso A."/>
            <person name="Ryden P."/>
            <person name="Torto-Alalibo T."/>
            <person name="Studholme D."/>
            <person name="Wang Y."/>
            <person name="Win J."/>
            <person name="Wood J."/>
            <person name="Clifton S.W."/>
            <person name="Rogers J."/>
            <person name="Van den Ackerveken G."/>
            <person name="Jones J.D."/>
            <person name="McDowell J.M."/>
            <person name="Beynon J."/>
            <person name="Tyler B.M."/>
        </authorList>
    </citation>
    <scope>NUCLEOTIDE SEQUENCE [LARGE SCALE GENOMIC DNA]</scope>
    <source>
        <strain evidence="7">Emoy2</strain>
    </source>
</reference>
<name>M4BNR0_HYAAE</name>
<evidence type="ECO:0000256" key="4">
    <source>
        <dbReference type="ARBA" id="ARBA00022490"/>
    </source>
</evidence>
<keyword evidence="4" id="KW-0963">Cytoplasm</keyword>
<evidence type="ECO:0000313" key="6">
    <source>
        <dbReference type="EnsemblProtists" id="HpaP808048"/>
    </source>
</evidence>
<dbReference type="Proteomes" id="UP000011713">
    <property type="component" value="Unassembled WGS sequence"/>
</dbReference>
<dbReference type="GO" id="GO:0005856">
    <property type="term" value="C:cytoskeleton"/>
    <property type="evidence" value="ECO:0007669"/>
    <property type="project" value="UniProtKB-SubCell"/>
</dbReference>
<dbReference type="PANTHER" id="PTHR46321">
    <property type="entry name" value="KIF1-BINDING PROTEIN"/>
    <property type="match status" value="1"/>
</dbReference>
<sequence length="500" mass="56965">MPQVEIKNEHEEFVGYVVELLIQMGVLWSKRSRLMRAMCYLTAGLNLIDKYEYKKWDGIVAAQTMTRFYLAQVYGKLGMADDSAKFCLLTLEMQLLQCVRDDDNGDMSKLTGAHEWVRNALKLVEFYLNTDNLIDAAACLQGSEYMLLQRRIGGDKEEESDQFLLTANIYTMWGRVHETTLRLAGMRKEGLYTKGTDPMLPHTCSMETTLAKLSYARQSELLEDQSTPGLGMRFVPPHCLETFDQARDVFKMGIFACTRARKMFAFDAFATQYVHLLQQESALYRQLLPFEDVHGRRVAIQRRRLALFTPLLEDALIKRSHPGLLQEIYFECAEINGDVFELKQGKDAGEKAMTYAINAIQCYQEFLLLYYCSTEPDGASYDDHVRASVLRGGKGVQLPPGKALCPREFRAMLMGYFGLANACGKILYLSDAAKIVGFWCQSLAYYEAVTELARKYASTYYAADGNELRRSMKSELTICDEMARLLPEKIDQLVYNGKAF</sequence>
<evidence type="ECO:0000256" key="1">
    <source>
        <dbReference type="ARBA" id="ARBA00004245"/>
    </source>
</evidence>
<evidence type="ECO:0000256" key="3">
    <source>
        <dbReference type="ARBA" id="ARBA00016840"/>
    </source>
</evidence>
<dbReference type="PANTHER" id="PTHR46321:SF1">
    <property type="entry name" value="KIF-BINDING PROTEIN"/>
    <property type="match status" value="1"/>
</dbReference>
<dbReference type="Pfam" id="PF12309">
    <property type="entry name" value="KBP_C"/>
    <property type="match status" value="1"/>
</dbReference>
<evidence type="ECO:0000256" key="2">
    <source>
        <dbReference type="ARBA" id="ARBA00010305"/>
    </source>
</evidence>